<keyword evidence="3" id="KW-1185">Reference proteome</keyword>
<dbReference type="PANTHER" id="PTHR34853">
    <property type="match status" value="1"/>
</dbReference>
<dbReference type="InterPro" id="IPR029058">
    <property type="entry name" value="AB_hydrolase_fold"/>
</dbReference>
<sequence length="412" mass="43140">MDARTRPRRGPHSLVLTLAAITATACGLAGAAVTGSSAAPPVRAAADAAEDAFYTPPSPLPQGTPGDLIRSRPAKAGPPGARALADAWEVMYLSTDANGEPNAVTGMVLVPKNVDRAKAPVVGFGPGTHGPAYRCAPSRMIDRGAFYEQPAVNDMLARGWAVAVTDYEGYHPDPRTTYVVGRSTGPALIDAVRAAQRLGPAGLSPDAKVAFRGYSQGGGAAMWAGESQPSYAPELNLVGVAGGGVPADLANVSLALNGEVGFGFLMYALIGLDNAYGLGLDEALNENGRTTFDAMRADDCAIELFADYQGRSVADYFVRSPLADAAWQRAYSANKLGATAITVPVFQYHVTRDELVDYQQAVTLRNTYCAKGVKLTWKTFDAGHLTGVHRGNAEALAFLTDRMNGRDSAGTC</sequence>
<dbReference type="PIRSF" id="PIRSF029171">
    <property type="entry name" value="Esterase_LipA"/>
    <property type="match status" value="1"/>
</dbReference>
<gene>
    <name evidence="2" type="ORF">GCM10010439_48200</name>
</gene>
<proteinExistence type="predicted"/>
<dbReference type="PANTHER" id="PTHR34853:SF1">
    <property type="entry name" value="LIPASE 5"/>
    <property type="match status" value="1"/>
</dbReference>
<dbReference type="RefSeq" id="WP_344452976.1">
    <property type="nucleotide sequence ID" value="NZ_BAAATZ010000020.1"/>
</dbReference>
<evidence type="ECO:0000313" key="2">
    <source>
        <dbReference type="EMBL" id="GAA2731818.1"/>
    </source>
</evidence>
<dbReference type="Gene3D" id="3.40.50.1820">
    <property type="entry name" value="alpha/beta hydrolase"/>
    <property type="match status" value="1"/>
</dbReference>
<accession>A0ABN3UFH3</accession>
<organism evidence="2 3">
    <name type="scientific">Actinocorallia aurantiaca</name>
    <dbReference type="NCBI Taxonomy" id="46204"/>
    <lineage>
        <taxon>Bacteria</taxon>
        <taxon>Bacillati</taxon>
        <taxon>Actinomycetota</taxon>
        <taxon>Actinomycetes</taxon>
        <taxon>Streptosporangiales</taxon>
        <taxon>Thermomonosporaceae</taxon>
        <taxon>Actinocorallia</taxon>
    </lineage>
</organism>
<dbReference type="InterPro" id="IPR005152">
    <property type="entry name" value="Lipase_secreted"/>
</dbReference>
<keyword evidence="1" id="KW-0732">Signal</keyword>
<dbReference type="Gene3D" id="1.10.260.130">
    <property type="match status" value="1"/>
</dbReference>
<feature type="chain" id="PRO_5046215326" evidence="1">
    <location>
        <begin position="32"/>
        <end position="412"/>
    </location>
</feature>
<dbReference type="PROSITE" id="PS51257">
    <property type="entry name" value="PROKAR_LIPOPROTEIN"/>
    <property type="match status" value="1"/>
</dbReference>
<feature type="signal peptide" evidence="1">
    <location>
        <begin position="1"/>
        <end position="31"/>
    </location>
</feature>
<dbReference type="EMBL" id="BAAATZ010000020">
    <property type="protein sequence ID" value="GAA2731818.1"/>
    <property type="molecule type" value="Genomic_DNA"/>
</dbReference>
<name>A0ABN3UFH3_9ACTN</name>
<comment type="caution">
    <text evidence="2">The sequence shown here is derived from an EMBL/GenBank/DDBJ whole genome shotgun (WGS) entry which is preliminary data.</text>
</comment>
<dbReference type="SUPFAM" id="SSF53474">
    <property type="entry name" value="alpha/beta-Hydrolases"/>
    <property type="match status" value="1"/>
</dbReference>
<evidence type="ECO:0000256" key="1">
    <source>
        <dbReference type="SAM" id="SignalP"/>
    </source>
</evidence>
<reference evidence="2 3" key="1">
    <citation type="journal article" date="2019" name="Int. J. Syst. Evol. Microbiol.">
        <title>The Global Catalogue of Microorganisms (GCM) 10K type strain sequencing project: providing services to taxonomists for standard genome sequencing and annotation.</title>
        <authorList>
            <consortium name="The Broad Institute Genomics Platform"/>
            <consortium name="The Broad Institute Genome Sequencing Center for Infectious Disease"/>
            <person name="Wu L."/>
            <person name="Ma J."/>
        </authorList>
    </citation>
    <scope>NUCLEOTIDE SEQUENCE [LARGE SCALE GENOMIC DNA]</scope>
    <source>
        <strain evidence="2 3">JCM 8201</strain>
    </source>
</reference>
<dbReference type="Pfam" id="PF03583">
    <property type="entry name" value="LIP"/>
    <property type="match status" value="1"/>
</dbReference>
<protein>
    <submittedName>
        <fullName evidence="2">Lipase family protein</fullName>
    </submittedName>
</protein>
<evidence type="ECO:0000313" key="3">
    <source>
        <dbReference type="Proteomes" id="UP001501842"/>
    </source>
</evidence>
<dbReference type="Proteomes" id="UP001501842">
    <property type="component" value="Unassembled WGS sequence"/>
</dbReference>